<comment type="caution">
    <text evidence="1">The sequence shown here is derived from an EMBL/GenBank/DDBJ whole genome shotgun (WGS) entry which is preliminary data.</text>
</comment>
<organism evidence="1 2">
    <name type="scientific">Tritrichomonas musculus</name>
    <dbReference type="NCBI Taxonomy" id="1915356"/>
    <lineage>
        <taxon>Eukaryota</taxon>
        <taxon>Metamonada</taxon>
        <taxon>Parabasalia</taxon>
        <taxon>Tritrichomonadida</taxon>
        <taxon>Tritrichomonadidae</taxon>
        <taxon>Tritrichomonas</taxon>
    </lineage>
</organism>
<evidence type="ECO:0000313" key="2">
    <source>
        <dbReference type="Proteomes" id="UP001470230"/>
    </source>
</evidence>
<dbReference type="Proteomes" id="UP001470230">
    <property type="component" value="Unassembled WGS sequence"/>
</dbReference>
<evidence type="ECO:0000313" key="1">
    <source>
        <dbReference type="EMBL" id="KAK8837091.1"/>
    </source>
</evidence>
<reference evidence="1 2" key="1">
    <citation type="submission" date="2024-04" db="EMBL/GenBank/DDBJ databases">
        <title>Tritrichomonas musculus Genome.</title>
        <authorList>
            <person name="Alves-Ferreira E."/>
            <person name="Grigg M."/>
            <person name="Lorenzi H."/>
            <person name="Galac M."/>
        </authorList>
    </citation>
    <scope>NUCLEOTIDE SEQUENCE [LARGE SCALE GENOMIC DNA]</scope>
    <source>
        <strain evidence="1 2">EAF2021</strain>
    </source>
</reference>
<proteinExistence type="predicted"/>
<sequence length="159" mass="17680">MYSHFLSGSFFGRPAASISYLRGNKKTADTVVSDCIFKGQLLDDAHHIVVDSASNSNEAGKTRLNIKSCKFACDELKSIKVIFDDSSSSIVVFDVNNQMFNYDESKQKENESNKAKSKSLFITTMSLTIIAILVVMRKSEIEANNDKNDPLNHPLDSMD</sequence>
<protein>
    <submittedName>
        <fullName evidence="1">Uncharacterized protein</fullName>
    </submittedName>
</protein>
<accession>A0ABR2GTX0</accession>
<dbReference type="EMBL" id="JAPFFF010000062">
    <property type="protein sequence ID" value="KAK8837091.1"/>
    <property type="molecule type" value="Genomic_DNA"/>
</dbReference>
<name>A0ABR2GTX0_9EUKA</name>
<keyword evidence="2" id="KW-1185">Reference proteome</keyword>
<gene>
    <name evidence="1" type="ORF">M9Y10_037143</name>
</gene>